<evidence type="ECO:0000313" key="3">
    <source>
        <dbReference type="Proteomes" id="UP000317990"/>
    </source>
</evidence>
<gene>
    <name evidence="2" type="ORF">ERJ67_01440</name>
</gene>
<evidence type="ECO:0000313" key="2">
    <source>
        <dbReference type="EMBL" id="TGG94799.1"/>
    </source>
</evidence>
<evidence type="ECO:0000256" key="1">
    <source>
        <dbReference type="SAM" id="Phobius"/>
    </source>
</evidence>
<dbReference type="Pfam" id="PF26394">
    <property type="entry name" value="Psb34"/>
    <property type="match status" value="1"/>
</dbReference>
<keyword evidence="1" id="KW-1133">Transmembrane helix</keyword>
<keyword evidence="1" id="KW-0472">Membrane</keyword>
<dbReference type="AlphaFoldDB" id="A0A524RQM5"/>
<keyword evidence="1" id="KW-0812">Transmembrane</keyword>
<proteinExistence type="predicted"/>
<reference evidence="2 3" key="1">
    <citation type="journal article" date="2019" name="mSystems">
        <title>Life at home and on the roam: Genomic adaptions reflect the dual lifestyle of an intracellular, facultative symbiont.</title>
        <authorList>
            <person name="Burgsdorf I."/>
        </authorList>
    </citation>
    <scope>NUCLEOTIDE SEQUENCE [LARGE SCALE GENOMIC DNA]</scope>
    <source>
        <strain evidence="2">277cV</strain>
    </source>
</reference>
<dbReference type="NCBIfam" id="NF033486">
    <property type="entry name" value="harvest_ssl1498"/>
    <property type="match status" value="1"/>
</dbReference>
<dbReference type="Proteomes" id="UP000317990">
    <property type="component" value="Unassembled WGS sequence"/>
</dbReference>
<name>A0A524RQM5_9CHRO</name>
<protein>
    <submittedName>
        <fullName evidence="2">Ssl1498 family light-harvesting-like protein</fullName>
    </submittedName>
</protein>
<sequence length="56" mass="6165">MTVTNEDGGRLNLFAKEPRMELMEPLSRGQLRQRSLFYLVGGVAVVLMIGVTALVS</sequence>
<organism evidence="2 3">
    <name type="scientific">Aphanocapsa feldmannii 277cV</name>
    <dbReference type="NCBI Taxonomy" id="2507553"/>
    <lineage>
        <taxon>Bacteria</taxon>
        <taxon>Bacillati</taxon>
        <taxon>Cyanobacteriota</taxon>
        <taxon>Cyanophyceae</taxon>
        <taxon>Oscillatoriophycideae</taxon>
        <taxon>Chroococcales</taxon>
        <taxon>Microcystaceae</taxon>
        <taxon>Aphanocapsa</taxon>
    </lineage>
</organism>
<feature type="transmembrane region" description="Helical" evidence="1">
    <location>
        <begin position="36"/>
        <end position="55"/>
    </location>
</feature>
<accession>A0A524RQM5</accession>
<comment type="caution">
    <text evidence="2">The sequence shown here is derived from an EMBL/GenBank/DDBJ whole genome shotgun (WGS) entry which is preliminary data.</text>
</comment>
<dbReference type="InterPro" id="IPR048028">
    <property type="entry name" value="Psb34-like"/>
</dbReference>
<dbReference type="EMBL" id="SRMO01000028">
    <property type="protein sequence ID" value="TGG94799.1"/>
    <property type="molecule type" value="Genomic_DNA"/>
</dbReference>